<dbReference type="InterPro" id="IPR038375">
    <property type="entry name" value="NDUFAF7_sf"/>
</dbReference>
<dbReference type="SUPFAM" id="SSF53335">
    <property type="entry name" value="S-adenosyl-L-methionine-dependent methyltransferases"/>
    <property type="match status" value="1"/>
</dbReference>
<sequence length="412" mass="45441">MSIAHYMRQALQSPQGGYYKAHGDVLGAQGDFTTSPEISQMFGELLGVWFVAHWRQRPVDLPIRLVELGPGRGTLMKDMLRAMARFPDFYQQIREVHLIESSTALRRCQHASLLGTPAPANWGEPVSPTLTANNGTSKSTSTPSPPRTVRDLTPLSAAHPSGQFNVVWHHHLAELDRSTAFYNVVVAHEFFDALPVYRFQMTDKGWREIVVDIDDGADSPYHFRFTTSPKASLTSHAILATPRYAKARYQPGDVIETSLDSWAVAHDLAELVVGAENPAASAPGTTGAALIIDYGADHPVTDSLRAISRHKFVHPLTRPGEVDLTADVDFSFLREAVGDRAQCHGPIQQSHFLGRLGIETRLKELLRHTHDPTVQTDLVTSFNRLVDPAFMGRIYKAMAITAPGIIPPAFES</sequence>
<dbReference type="InterPro" id="IPR029063">
    <property type="entry name" value="SAM-dependent_MTases_sf"/>
</dbReference>
<organism evidence="9 10">
    <name type="scientific">Tieghemiomyces parasiticus</name>
    <dbReference type="NCBI Taxonomy" id="78921"/>
    <lineage>
        <taxon>Eukaryota</taxon>
        <taxon>Fungi</taxon>
        <taxon>Fungi incertae sedis</taxon>
        <taxon>Zoopagomycota</taxon>
        <taxon>Kickxellomycotina</taxon>
        <taxon>Dimargaritomycetes</taxon>
        <taxon>Dimargaritales</taxon>
        <taxon>Dimargaritaceae</taxon>
        <taxon>Tieghemiomyces</taxon>
    </lineage>
</organism>
<protein>
    <recommendedName>
        <fullName evidence="7">Protein arginine methyltransferase NDUFAF7</fullName>
        <ecNumber evidence="7">2.1.1.320</ecNumber>
    </recommendedName>
</protein>
<feature type="region of interest" description="Disordered" evidence="8">
    <location>
        <begin position="118"/>
        <end position="155"/>
    </location>
</feature>
<proteinExistence type="inferred from homology"/>
<keyword evidence="5 7" id="KW-0496">Mitochondrion</keyword>
<keyword evidence="10" id="KW-1185">Reference proteome</keyword>
<reference evidence="9" key="1">
    <citation type="submission" date="2022-07" db="EMBL/GenBank/DDBJ databases">
        <title>Phylogenomic reconstructions and comparative analyses of Kickxellomycotina fungi.</title>
        <authorList>
            <person name="Reynolds N.K."/>
            <person name="Stajich J.E."/>
            <person name="Barry K."/>
            <person name="Grigoriev I.V."/>
            <person name="Crous P."/>
            <person name="Smith M.E."/>
        </authorList>
    </citation>
    <scope>NUCLEOTIDE SEQUENCE</scope>
    <source>
        <strain evidence="9">RSA 861</strain>
    </source>
</reference>
<comment type="subcellular location">
    <subcellularLocation>
        <location evidence="1 7">Mitochondrion</location>
    </subcellularLocation>
</comment>
<evidence type="ECO:0000313" key="9">
    <source>
        <dbReference type="EMBL" id="KAJ1917611.1"/>
    </source>
</evidence>
<evidence type="ECO:0000256" key="3">
    <source>
        <dbReference type="ARBA" id="ARBA00022603"/>
    </source>
</evidence>
<dbReference type="GO" id="GO:0032981">
    <property type="term" value="P:mitochondrial respiratory chain complex I assembly"/>
    <property type="evidence" value="ECO:0007669"/>
    <property type="project" value="TreeGrafter"/>
</dbReference>
<evidence type="ECO:0000256" key="4">
    <source>
        <dbReference type="ARBA" id="ARBA00022679"/>
    </source>
</evidence>
<dbReference type="Pfam" id="PF02636">
    <property type="entry name" value="Methyltransf_28"/>
    <property type="match status" value="1"/>
</dbReference>
<dbReference type="Proteomes" id="UP001150569">
    <property type="component" value="Unassembled WGS sequence"/>
</dbReference>
<accession>A0A9W7ZVT8</accession>
<dbReference type="GO" id="GO:0032259">
    <property type="term" value="P:methylation"/>
    <property type="evidence" value="ECO:0007669"/>
    <property type="project" value="UniProtKB-KW"/>
</dbReference>
<dbReference type="EMBL" id="JANBPT010000534">
    <property type="protein sequence ID" value="KAJ1917611.1"/>
    <property type="molecule type" value="Genomic_DNA"/>
</dbReference>
<dbReference type="AlphaFoldDB" id="A0A9W7ZVT8"/>
<dbReference type="PANTHER" id="PTHR12049">
    <property type="entry name" value="PROTEIN ARGININE METHYLTRANSFERASE NDUFAF7, MITOCHONDRIAL"/>
    <property type="match status" value="1"/>
</dbReference>
<evidence type="ECO:0000256" key="8">
    <source>
        <dbReference type="SAM" id="MobiDB-lite"/>
    </source>
</evidence>
<dbReference type="GO" id="GO:0035243">
    <property type="term" value="F:protein-arginine omega-N symmetric methyltransferase activity"/>
    <property type="evidence" value="ECO:0007669"/>
    <property type="project" value="UniProtKB-EC"/>
</dbReference>
<dbReference type="Gene3D" id="3.40.50.12710">
    <property type="match status" value="1"/>
</dbReference>
<comment type="catalytic activity">
    <reaction evidence="6 7">
        <text>L-arginyl-[protein] + 2 S-adenosyl-L-methionine = N(omega),N(omega)'-dimethyl-L-arginyl-[protein] + 2 S-adenosyl-L-homocysteine + 2 H(+)</text>
        <dbReference type="Rhea" id="RHEA:48108"/>
        <dbReference type="Rhea" id="RHEA-COMP:10532"/>
        <dbReference type="Rhea" id="RHEA-COMP:11992"/>
        <dbReference type="ChEBI" id="CHEBI:15378"/>
        <dbReference type="ChEBI" id="CHEBI:29965"/>
        <dbReference type="ChEBI" id="CHEBI:57856"/>
        <dbReference type="ChEBI" id="CHEBI:59789"/>
        <dbReference type="ChEBI" id="CHEBI:88221"/>
        <dbReference type="EC" id="2.1.1.320"/>
    </reaction>
</comment>
<evidence type="ECO:0000256" key="1">
    <source>
        <dbReference type="ARBA" id="ARBA00004173"/>
    </source>
</evidence>
<evidence type="ECO:0000256" key="7">
    <source>
        <dbReference type="RuleBase" id="RU364114"/>
    </source>
</evidence>
<comment type="similarity">
    <text evidence="2 7">Belongs to the NDUFAF7 family.</text>
</comment>
<comment type="caution">
    <text evidence="9">The sequence shown here is derived from an EMBL/GenBank/DDBJ whole genome shotgun (WGS) entry which is preliminary data.</text>
</comment>
<keyword evidence="4 7" id="KW-0808">Transferase</keyword>
<dbReference type="GO" id="GO:0005739">
    <property type="term" value="C:mitochondrion"/>
    <property type="evidence" value="ECO:0007669"/>
    <property type="project" value="UniProtKB-SubCell"/>
</dbReference>
<evidence type="ECO:0000256" key="5">
    <source>
        <dbReference type="ARBA" id="ARBA00023128"/>
    </source>
</evidence>
<dbReference type="InterPro" id="IPR003788">
    <property type="entry name" value="NDUFAF7"/>
</dbReference>
<dbReference type="PANTHER" id="PTHR12049:SF7">
    <property type="entry name" value="PROTEIN ARGININE METHYLTRANSFERASE NDUFAF7, MITOCHONDRIAL"/>
    <property type="match status" value="1"/>
</dbReference>
<dbReference type="EC" id="2.1.1.320" evidence="7"/>
<comment type="function">
    <text evidence="7">Arginine methyltransferase involved in the assembly or stability of mitochondrial NADH:ubiquinone oxidoreductase complex (complex I).</text>
</comment>
<evidence type="ECO:0000313" key="10">
    <source>
        <dbReference type="Proteomes" id="UP001150569"/>
    </source>
</evidence>
<evidence type="ECO:0000256" key="2">
    <source>
        <dbReference type="ARBA" id="ARBA00005891"/>
    </source>
</evidence>
<name>A0A9W7ZVT8_9FUNG</name>
<gene>
    <name evidence="9" type="ORF">IWQ60_007725</name>
</gene>
<dbReference type="OrthoDB" id="5595109at2759"/>
<evidence type="ECO:0000256" key="6">
    <source>
        <dbReference type="ARBA" id="ARBA00048612"/>
    </source>
</evidence>
<keyword evidence="3 7" id="KW-0489">Methyltransferase</keyword>